<name>A0A830BZH6_9LAMI</name>
<comment type="subcellular location">
    <subcellularLocation>
        <location evidence="2">Cytoplasm</location>
        <location evidence="2">Cytoskeleton</location>
    </subcellularLocation>
</comment>
<evidence type="ECO:0000313" key="3">
    <source>
        <dbReference type="EMBL" id="GFP89594.1"/>
    </source>
</evidence>
<dbReference type="GO" id="GO:0003779">
    <property type="term" value="F:actin binding"/>
    <property type="evidence" value="ECO:0007669"/>
    <property type="project" value="UniProtKB-UniRule"/>
</dbReference>
<keyword evidence="4" id="KW-1185">Reference proteome</keyword>
<evidence type="ECO:0000313" key="4">
    <source>
        <dbReference type="Proteomes" id="UP000653305"/>
    </source>
</evidence>
<evidence type="ECO:0000256" key="2">
    <source>
        <dbReference type="RuleBase" id="RU367034"/>
    </source>
</evidence>
<dbReference type="InterPro" id="IPR028288">
    <property type="entry name" value="SCAR/WAVE_fam"/>
</dbReference>
<dbReference type="GO" id="GO:0030036">
    <property type="term" value="P:actin cytoskeleton organization"/>
    <property type="evidence" value="ECO:0007669"/>
    <property type="project" value="UniProtKB-UniRule"/>
</dbReference>
<dbReference type="Gene3D" id="1.20.5.340">
    <property type="match status" value="1"/>
</dbReference>
<protein>
    <recommendedName>
        <fullName evidence="2">Protein SCAR</fullName>
    </recommendedName>
    <alternativeName>
        <fullName evidence="2">Protein WAVE</fullName>
    </alternativeName>
</protein>
<comment type="function">
    <text evidence="2">Involved in regulation of actin and microtubule organization. Part of a WAVE complex that activates the Arp2/3 complex.</text>
</comment>
<evidence type="ECO:0000256" key="1">
    <source>
        <dbReference type="ARBA" id="ARBA00006993"/>
    </source>
</evidence>
<dbReference type="GO" id="GO:0071933">
    <property type="term" value="F:Arp2/3 complex binding"/>
    <property type="evidence" value="ECO:0007669"/>
    <property type="project" value="TreeGrafter"/>
</dbReference>
<dbReference type="OrthoDB" id="753427at2759"/>
<dbReference type="GO" id="GO:2000601">
    <property type="term" value="P:positive regulation of Arp2/3 complex-mediated actin nucleation"/>
    <property type="evidence" value="ECO:0007669"/>
    <property type="project" value="TreeGrafter"/>
</dbReference>
<proteinExistence type="inferred from homology"/>
<dbReference type="GO" id="GO:0034237">
    <property type="term" value="F:protein kinase A regulatory subunit binding"/>
    <property type="evidence" value="ECO:0007669"/>
    <property type="project" value="TreeGrafter"/>
</dbReference>
<organism evidence="3 4">
    <name type="scientific">Phtheirospermum japonicum</name>
    <dbReference type="NCBI Taxonomy" id="374723"/>
    <lineage>
        <taxon>Eukaryota</taxon>
        <taxon>Viridiplantae</taxon>
        <taxon>Streptophyta</taxon>
        <taxon>Embryophyta</taxon>
        <taxon>Tracheophyta</taxon>
        <taxon>Spermatophyta</taxon>
        <taxon>Magnoliopsida</taxon>
        <taxon>eudicotyledons</taxon>
        <taxon>Gunneridae</taxon>
        <taxon>Pentapetalae</taxon>
        <taxon>asterids</taxon>
        <taxon>lamiids</taxon>
        <taxon>Lamiales</taxon>
        <taxon>Orobanchaceae</taxon>
        <taxon>Orobanchaceae incertae sedis</taxon>
        <taxon>Phtheirospermum</taxon>
    </lineage>
</organism>
<comment type="similarity">
    <text evidence="1 2">Belongs to the SCAR/WAVE family.</text>
</comment>
<keyword evidence="2" id="KW-0206">Cytoskeleton</keyword>
<reference evidence="3" key="1">
    <citation type="submission" date="2020-07" db="EMBL/GenBank/DDBJ databases">
        <title>Ethylene signaling mediates host invasion by parasitic plants.</title>
        <authorList>
            <person name="Yoshida S."/>
        </authorList>
    </citation>
    <scope>NUCLEOTIDE SEQUENCE</scope>
    <source>
        <strain evidence="3">Okayama</strain>
    </source>
</reference>
<keyword evidence="2" id="KW-0963">Cytoplasm</keyword>
<dbReference type="GO" id="GO:0005856">
    <property type="term" value="C:cytoskeleton"/>
    <property type="evidence" value="ECO:0007669"/>
    <property type="project" value="UniProtKB-SubCell"/>
</dbReference>
<gene>
    <name evidence="3" type="ORF">PHJA_001103100</name>
</gene>
<dbReference type="PANTHER" id="PTHR12902">
    <property type="entry name" value="WASP-1"/>
    <property type="match status" value="1"/>
</dbReference>
<dbReference type="Proteomes" id="UP000653305">
    <property type="component" value="Unassembled WGS sequence"/>
</dbReference>
<dbReference type="EMBL" id="BMAC01000196">
    <property type="protein sequence ID" value="GFP89594.1"/>
    <property type="molecule type" value="Genomic_DNA"/>
</dbReference>
<comment type="caution">
    <text evidence="3">The sequence shown here is derived from an EMBL/GenBank/DDBJ whole genome shotgun (WGS) entry which is preliminary data.</text>
</comment>
<dbReference type="Gene3D" id="6.10.280.150">
    <property type="match status" value="1"/>
</dbReference>
<sequence>MPLVRVEVRNEYGLGAPEMYREANKDEPKEILEGVSVAGLVGVLRQLGDLADFAAEVFHGLQEEVMSTSTRSHKLMARVQRIENALSPLEKAILAKRSHLHFAYTAGSNWHTPVRCETNQFLYSDGPQFILDSYEECRDPPRLHMLDRFDPGGHGSCLKRYSDPSLFKRSSVASGEASTDEKQGPWLKNGEVSQAASLSYQSGRMQFTQFSVGGYTSSSQTMSNHDATPRLDLSAQSNLDVVRNGSGYNKDDFIPSHSMRPEEQESRDFIFNSPLKIHESDYHRDLPTFDSRETNLDDFEGETDHFMDALYTVGPQSETDVDCTRKQGIDDKLGTVIIDDRKNSPEPHKHAPEVSNVTSVTFWTNGGLLGLQPSKPPDLSWEDGKNVSSIHNRTKSSNNIEEGLDTYSSTYPEHLVNGVSFRMPSWKISPADLEVKFEKQGDLLYPNNENHQKTGYRRIKDLSGGVALKFSPPSSPPLMHMKISVQPIDGFVTSKLKLKFLDGNYTNDRSGGDIFPSFQLVPEATIAPHIVGLNSDDDVFCSSSNSLSDDCNIYRSESNSEEWENRESISTGSVQFSFVENGAQNSKSCRSFDLQSLIAVNHSAPRISQQAKPAPSYHDQNFLTTNELKSKSFNLRPIVPAKPIASLGGSSNIQATAILEKANAIRQAVGSDDGDKDGD</sequence>
<dbReference type="AlphaFoldDB" id="A0A830BZH6"/>
<dbReference type="PANTHER" id="PTHR12902:SF33">
    <property type="entry name" value="PROTEIN SCAR3"/>
    <property type="match status" value="1"/>
</dbReference>
<accession>A0A830BZH6</accession>
<keyword evidence="2" id="KW-0009">Actin-binding</keyword>